<evidence type="ECO:0000259" key="3">
    <source>
        <dbReference type="PROSITE" id="PS50157"/>
    </source>
</evidence>
<name>A0AAW0R5L7_9PEZI</name>
<proteinExistence type="predicted"/>
<reference evidence="4 5" key="1">
    <citation type="submission" date="2023-01" db="EMBL/GenBank/DDBJ databases">
        <title>Analysis of 21 Apiospora genomes using comparative genomics revels a genus with tremendous synthesis potential of carbohydrate active enzymes and secondary metabolites.</title>
        <authorList>
            <person name="Sorensen T."/>
        </authorList>
    </citation>
    <scope>NUCLEOTIDE SEQUENCE [LARGE SCALE GENOMIC DNA]</scope>
    <source>
        <strain evidence="4 5">CBS 117206</strain>
    </source>
</reference>
<evidence type="ECO:0000256" key="2">
    <source>
        <dbReference type="SAM" id="MobiDB-lite"/>
    </source>
</evidence>
<dbReference type="GO" id="GO:0008270">
    <property type="term" value="F:zinc ion binding"/>
    <property type="evidence" value="ECO:0007669"/>
    <property type="project" value="UniProtKB-KW"/>
</dbReference>
<dbReference type="PROSITE" id="PS50157">
    <property type="entry name" value="ZINC_FINGER_C2H2_2"/>
    <property type="match status" value="1"/>
</dbReference>
<sequence>MSDPALRYYSPSLDCSDSEDWRARPASDNNGPGSQFDPSIAKGYDFGGEVWFRHIPVAEASRSATPDNLQPLLLFRISGDPDATPANPDYDFDHENMRFLELTELLAPVTDLEARRDSCYRCPDSSCGKSKRTARDLKKHYRIHAKPVYCPFKWCRDQIRTKGWSAEQRDMRRHVWTAHEPWAAFMGIEKVEEKCNRCGEMKRFDRLKVHEPQCSGN</sequence>
<dbReference type="InterPro" id="IPR013087">
    <property type="entry name" value="Znf_C2H2_type"/>
</dbReference>
<keyword evidence="1" id="KW-0863">Zinc-finger</keyword>
<evidence type="ECO:0000313" key="5">
    <source>
        <dbReference type="Proteomes" id="UP001392437"/>
    </source>
</evidence>
<dbReference type="EMBL" id="JAQQWP010000002">
    <property type="protein sequence ID" value="KAK8129162.1"/>
    <property type="molecule type" value="Genomic_DNA"/>
</dbReference>
<keyword evidence="1" id="KW-0862">Zinc</keyword>
<gene>
    <name evidence="4" type="ORF">PG999_001542</name>
</gene>
<accession>A0AAW0R5L7</accession>
<dbReference type="Proteomes" id="UP001392437">
    <property type="component" value="Unassembled WGS sequence"/>
</dbReference>
<feature type="region of interest" description="Disordered" evidence="2">
    <location>
        <begin position="1"/>
        <end position="39"/>
    </location>
</feature>
<comment type="caution">
    <text evidence="4">The sequence shown here is derived from an EMBL/GenBank/DDBJ whole genome shotgun (WGS) entry which is preliminary data.</text>
</comment>
<evidence type="ECO:0000313" key="4">
    <source>
        <dbReference type="EMBL" id="KAK8129162.1"/>
    </source>
</evidence>
<feature type="compositionally biased region" description="Polar residues" evidence="2">
    <location>
        <begin position="27"/>
        <end position="37"/>
    </location>
</feature>
<keyword evidence="5" id="KW-1185">Reference proteome</keyword>
<evidence type="ECO:0000256" key="1">
    <source>
        <dbReference type="PROSITE-ProRule" id="PRU00042"/>
    </source>
</evidence>
<dbReference type="AlphaFoldDB" id="A0AAW0R5L7"/>
<feature type="domain" description="C2H2-type" evidence="3">
    <location>
        <begin position="120"/>
        <end position="145"/>
    </location>
</feature>
<keyword evidence="1" id="KW-0479">Metal-binding</keyword>
<organism evidence="4 5">
    <name type="scientific">Apiospora kogelbergensis</name>
    <dbReference type="NCBI Taxonomy" id="1337665"/>
    <lineage>
        <taxon>Eukaryota</taxon>
        <taxon>Fungi</taxon>
        <taxon>Dikarya</taxon>
        <taxon>Ascomycota</taxon>
        <taxon>Pezizomycotina</taxon>
        <taxon>Sordariomycetes</taxon>
        <taxon>Xylariomycetidae</taxon>
        <taxon>Amphisphaeriales</taxon>
        <taxon>Apiosporaceae</taxon>
        <taxon>Apiospora</taxon>
    </lineage>
</organism>
<protein>
    <recommendedName>
        <fullName evidence="3">C2H2-type domain-containing protein</fullName>
    </recommendedName>
</protein>